<feature type="compositionally biased region" description="Low complexity" evidence="11">
    <location>
        <begin position="181"/>
        <end position="193"/>
    </location>
</feature>
<organism evidence="12">
    <name type="scientific">Cyprideis torosa</name>
    <dbReference type="NCBI Taxonomy" id="163714"/>
    <lineage>
        <taxon>Eukaryota</taxon>
        <taxon>Metazoa</taxon>
        <taxon>Ecdysozoa</taxon>
        <taxon>Arthropoda</taxon>
        <taxon>Crustacea</taxon>
        <taxon>Oligostraca</taxon>
        <taxon>Ostracoda</taxon>
        <taxon>Podocopa</taxon>
        <taxon>Podocopida</taxon>
        <taxon>Cytherocopina</taxon>
        <taxon>Cytheroidea</taxon>
        <taxon>Cytherideidae</taxon>
        <taxon>Cyprideis</taxon>
    </lineage>
</organism>
<proteinExistence type="inferred from homology"/>
<dbReference type="InterPro" id="IPR018161">
    <property type="entry name" value="Wnt_CS"/>
</dbReference>
<comment type="similarity">
    <text evidence="2 10">Belongs to the Wnt family.</text>
</comment>
<dbReference type="GO" id="GO:0005615">
    <property type="term" value="C:extracellular space"/>
    <property type="evidence" value="ECO:0007669"/>
    <property type="project" value="TreeGrafter"/>
</dbReference>
<dbReference type="GO" id="GO:0007517">
    <property type="term" value="P:muscle organ development"/>
    <property type="evidence" value="ECO:0007669"/>
    <property type="project" value="UniProtKB-ARBA"/>
</dbReference>
<dbReference type="GO" id="GO:0000902">
    <property type="term" value="P:cell morphogenesis"/>
    <property type="evidence" value="ECO:0007669"/>
    <property type="project" value="UniProtKB-ARBA"/>
</dbReference>
<feature type="compositionally biased region" description="Polar residues" evidence="11">
    <location>
        <begin position="72"/>
        <end position="84"/>
    </location>
</feature>
<dbReference type="InterPro" id="IPR043158">
    <property type="entry name" value="Wnt_C"/>
</dbReference>
<dbReference type="InterPro" id="IPR005817">
    <property type="entry name" value="Wnt"/>
</dbReference>
<evidence type="ECO:0000256" key="1">
    <source>
        <dbReference type="ARBA" id="ARBA00004498"/>
    </source>
</evidence>
<keyword evidence="8" id="KW-0325">Glycoprotein</keyword>
<dbReference type="GO" id="GO:0030182">
    <property type="term" value="P:neuron differentiation"/>
    <property type="evidence" value="ECO:0007669"/>
    <property type="project" value="TreeGrafter"/>
</dbReference>
<dbReference type="AlphaFoldDB" id="A0A7R8W1Z6"/>
<dbReference type="PANTHER" id="PTHR12027">
    <property type="entry name" value="WNT RELATED"/>
    <property type="match status" value="1"/>
</dbReference>
<evidence type="ECO:0000256" key="3">
    <source>
        <dbReference type="ARBA" id="ARBA00022473"/>
    </source>
</evidence>
<dbReference type="GO" id="GO:0060070">
    <property type="term" value="P:canonical Wnt signaling pathway"/>
    <property type="evidence" value="ECO:0007669"/>
    <property type="project" value="TreeGrafter"/>
</dbReference>
<evidence type="ECO:0000256" key="4">
    <source>
        <dbReference type="ARBA" id="ARBA00022525"/>
    </source>
</evidence>
<evidence type="ECO:0000256" key="10">
    <source>
        <dbReference type="RuleBase" id="RU003500"/>
    </source>
</evidence>
<dbReference type="GO" id="GO:0045165">
    <property type="term" value="P:cell fate commitment"/>
    <property type="evidence" value="ECO:0007669"/>
    <property type="project" value="TreeGrafter"/>
</dbReference>
<evidence type="ECO:0000256" key="7">
    <source>
        <dbReference type="ARBA" id="ARBA00023157"/>
    </source>
</evidence>
<keyword evidence="7" id="KW-1015">Disulfide bond</keyword>
<evidence type="ECO:0000256" key="5">
    <source>
        <dbReference type="ARBA" id="ARBA00022530"/>
    </source>
</evidence>
<keyword evidence="3 10" id="KW-0217">Developmental protein</keyword>
<reference evidence="12" key="1">
    <citation type="submission" date="2020-11" db="EMBL/GenBank/DDBJ databases">
        <authorList>
            <person name="Tran Van P."/>
        </authorList>
    </citation>
    <scope>NUCLEOTIDE SEQUENCE</scope>
</reference>
<evidence type="ECO:0000256" key="9">
    <source>
        <dbReference type="ARBA" id="ARBA00023288"/>
    </source>
</evidence>
<protein>
    <recommendedName>
        <fullName evidence="10">Protein Wnt</fullName>
    </recommendedName>
</protein>
<dbReference type="SMART" id="SM00097">
    <property type="entry name" value="WNT1"/>
    <property type="match status" value="1"/>
</dbReference>
<feature type="region of interest" description="Disordered" evidence="11">
    <location>
        <begin position="59"/>
        <end position="89"/>
    </location>
</feature>
<dbReference type="Gene3D" id="3.30.2460.20">
    <property type="match status" value="1"/>
</dbReference>
<dbReference type="PROSITE" id="PS00246">
    <property type="entry name" value="WNT1"/>
    <property type="match status" value="1"/>
</dbReference>
<keyword evidence="5" id="KW-0272">Extracellular matrix</keyword>
<keyword evidence="9" id="KW-0449">Lipoprotein</keyword>
<comment type="function">
    <text evidence="10">Ligand for members of the frizzled family of seven transmembrane receptors.</text>
</comment>
<dbReference type="PRINTS" id="PR01349">
    <property type="entry name" value="WNTPROTEIN"/>
</dbReference>
<dbReference type="FunFam" id="3.30.2460.20:FF:000001">
    <property type="entry name" value="Wnt homolog"/>
    <property type="match status" value="1"/>
</dbReference>
<gene>
    <name evidence="12" type="ORF">CTOB1V02_LOCUS1327</name>
</gene>
<dbReference type="Pfam" id="PF00110">
    <property type="entry name" value="wnt"/>
    <property type="match status" value="3"/>
</dbReference>
<evidence type="ECO:0000256" key="6">
    <source>
        <dbReference type="ARBA" id="ARBA00022687"/>
    </source>
</evidence>
<dbReference type="GO" id="GO:0005109">
    <property type="term" value="F:frizzled binding"/>
    <property type="evidence" value="ECO:0007669"/>
    <property type="project" value="TreeGrafter"/>
</dbReference>
<feature type="region of interest" description="Disordered" evidence="11">
    <location>
        <begin position="181"/>
        <end position="201"/>
    </location>
</feature>
<keyword evidence="6 10" id="KW-0879">Wnt signaling pathway</keyword>
<name>A0A7R8W1Z6_9CRUS</name>
<dbReference type="OrthoDB" id="5945655at2759"/>
<comment type="subcellular location">
    <subcellularLocation>
        <location evidence="1 10">Secreted</location>
        <location evidence="1 10">Extracellular space</location>
        <location evidence="1 10">Extracellular matrix</location>
    </subcellularLocation>
</comment>
<evidence type="ECO:0000313" key="12">
    <source>
        <dbReference type="EMBL" id="CAD7223337.1"/>
    </source>
</evidence>
<dbReference type="EMBL" id="OB660185">
    <property type="protein sequence ID" value="CAD7223337.1"/>
    <property type="molecule type" value="Genomic_DNA"/>
</dbReference>
<evidence type="ECO:0000256" key="8">
    <source>
        <dbReference type="ARBA" id="ARBA00023180"/>
    </source>
</evidence>
<sequence>MASHKTRVSPWLPYPFRWPFLLDVSVSVALPLDGIIGMKELLDKDFVQASTALSKISSLGASHPSPAALRSPQDSPTLISTRSVGSPMDPLGFPTDPQLPSPFPGNNELTTNQFDCRKLRGSLVKNQIRFCEKHPGFMYSVVDGARDAMSECQYQFRNWRWNCSTLENDAILESIQQALSDSSSRTRSSSGTRLEVDHRGTRGLQQGTRELAYVHAIGAAGVAHAVTRACSNGLLAECGCDKSVPDFMPGAGPEFQWSGCSDNIGYAIVLSRRFVDAKEQRQVRNWFSFRLSAPRKDRLSFKLFASRQENAQIELQAFWFKTRQCTGQDNAQNRRRMAKRRDGKDISPAGIARTLMNLHNNEAGRQVLSQNMRVSCKCHGVSGSCNLKTCWRHVPSFREVGELLKEKFDTAYEVQHQIEDGNVILVPRSNQFKPHTREDLIYMQPSPSYCEFDVQRGSLGTQGRECNQTSDGIDGCDLLCCGRGYRTERQTRMERCNCKFKWCCEVKCEQCEVTVERHICL</sequence>
<evidence type="ECO:0000256" key="2">
    <source>
        <dbReference type="ARBA" id="ARBA00005683"/>
    </source>
</evidence>
<dbReference type="PANTHER" id="PTHR12027:SF101">
    <property type="entry name" value="PROTEIN WNT-4"/>
    <property type="match status" value="1"/>
</dbReference>
<dbReference type="GO" id="GO:0005125">
    <property type="term" value="F:cytokine activity"/>
    <property type="evidence" value="ECO:0007669"/>
    <property type="project" value="TreeGrafter"/>
</dbReference>
<accession>A0A7R8W1Z6</accession>
<evidence type="ECO:0000256" key="11">
    <source>
        <dbReference type="SAM" id="MobiDB-lite"/>
    </source>
</evidence>
<keyword evidence="4" id="KW-0964">Secreted</keyword>